<dbReference type="PANTHER" id="PTHR35569">
    <property type="entry name" value="CYANAMIDE HYDRATASE DDI2-RELATED"/>
    <property type="match status" value="1"/>
</dbReference>
<accession>A0A6A5TUN7</accession>
<evidence type="ECO:0000259" key="1">
    <source>
        <dbReference type="PROSITE" id="PS51831"/>
    </source>
</evidence>
<evidence type="ECO:0000313" key="2">
    <source>
        <dbReference type="EMBL" id="KAF1955740.1"/>
    </source>
</evidence>
<protein>
    <recommendedName>
        <fullName evidence="1">HD domain-containing protein</fullName>
    </recommendedName>
</protein>
<organism evidence="2 3">
    <name type="scientific">Byssothecium circinans</name>
    <dbReference type="NCBI Taxonomy" id="147558"/>
    <lineage>
        <taxon>Eukaryota</taxon>
        <taxon>Fungi</taxon>
        <taxon>Dikarya</taxon>
        <taxon>Ascomycota</taxon>
        <taxon>Pezizomycotina</taxon>
        <taxon>Dothideomycetes</taxon>
        <taxon>Pleosporomycetidae</taxon>
        <taxon>Pleosporales</taxon>
        <taxon>Massarineae</taxon>
        <taxon>Massarinaceae</taxon>
        <taxon>Byssothecium</taxon>
    </lineage>
</organism>
<dbReference type="SUPFAM" id="SSF109604">
    <property type="entry name" value="HD-domain/PDEase-like"/>
    <property type="match status" value="1"/>
</dbReference>
<dbReference type="Gene3D" id="1.10.3210.10">
    <property type="entry name" value="Hypothetical protein af1432"/>
    <property type="match status" value="1"/>
</dbReference>
<dbReference type="PROSITE" id="PS51831">
    <property type="entry name" value="HD"/>
    <property type="match status" value="1"/>
</dbReference>
<dbReference type="AlphaFoldDB" id="A0A6A5TUN7"/>
<reference evidence="2" key="1">
    <citation type="journal article" date="2020" name="Stud. Mycol.">
        <title>101 Dothideomycetes genomes: a test case for predicting lifestyles and emergence of pathogens.</title>
        <authorList>
            <person name="Haridas S."/>
            <person name="Albert R."/>
            <person name="Binder M."/>
            <person name="Bloem J."/>
            <person name="Labutti K."/>
            <person name="Salamov A."/>
            <person name="Andreopoulos B."/>
            <person name="Baker S."/>
            <person name="Barry K."/>
            <person name="Bills G."/>
            <person name="Bluhm B."/>
            <person name="Cannon C."/>
            <person name="Castanera R."/>
            <person name="Culley D."/>
            <person name="Daum C."/>
            <person name="Ezra D."/>
            <person name="Gonzalez J."/>
            <person name="Henrissat B."/>
            <person name="Kuo A."/>
            <person name="Liang C."/>
            <person name="Lipzen A."/>
            <person name="Lutzoni F."/>
            <person name="Magnuson J."/>
            <person name="Mondo S."/>
            <person name="Nolan M."/>
            <person name="Ohm R."/>
            <person name="Pangilinan J."/>
            <person name="Park H.-J."/>
            <person name="Ramirez L."/>
            <person name="Alfaro M."/>
            <person name="Sun H."/>
            <person name="Tritt A."/>
            <person name="Yoshinaga Y."/>
            <person name="Zwiers L.-H."/>
            <person name="Turgeon B."/>
            <person name="Goodwin S."/>
            <person name="Spatafora J."/>
            <person name="Crous P."/>
            <person name="Grigoriev I."/>
        </authorList>
    </citation>
    <scope>NUCLEOTIDE SEQUENCE</scope>
    <source>
        <strain evidence="2">CBS 675.92</strain>
    </source>
</reference>
<dbReference type="CDD" id="cd00077">
    <property type="entry name" value="HDc"/>
    <property type="match status" value="1"/>
</dbReference>
<dbReference type="EMBL" id="ML976993">
    <property type="protein sequence ID" value="KAF1955740.1"/>
    <property type="molecule type" value="Genomic_DNA"/>
</dbReference>
<dbReference type="InterPro" id="IPR006674">
    <property type="entry name" value="HD_domain"/>
</dbReference>
<dbReference type="Pfam" id="PF01966">
    <property type="entry name" value="HD"/>
    <property type="match status" value="1"/>
</dbReference>
<keyword evidence="3" id="KW-1185">Reference proteome</keyword>
<sequence length="216" mass="23493">MTGSSLDPDSFVPRSETSKATFQLASSLLHPAILNHSIRVYLYARALAASSNSVYYTNPSKQDLLFTACILHDIGTTDTYNGPNRFEVDGADAAVAHLSKFGIDDSDKQEVWNAIALHTSNGVVQRMGELCATVRLAVEIDFGKKSEVTAIDLAGLKTTFEQRYERKEIEKVLGDAVVAQAVKNPEKAPGHTWPGGLYQSHLANPGWRGVNKAFIA</sequence>
<dbReference type="InterPro" id="IPR003607">
    <property type="entry name" value="HD/PDEase_dom"/>
</dbReference>
<dbReference type="OrthoDB" id="2378324at2759"/>
<dbReference type="PANTHER" id="PTHR35569:SF1">
    <property type="entry name" value="CYANAMIDE HYDRATASE DDI2-RELATED"/>
    <property type="match status" value="1"/>
</dbReference>
<feature type="domain" description="HD" evidence="1">
    <location>
        <begin position="33"/>
        <end position="143"/>
    </location>
</feature>
<name>A0A6A5TUN7_9PLEO</name>
<dbReference type="SMART" id="SM00471">
    <property type="entry name" value="HDc"/>
    <property type="match status" value="1"/>
</dbReference>
<evidence type="ECO:0000313" key="3">
    <source>
        <dbReference type="Proteomes" id="UP000800035"/>
    </source>
</evidence>
<proteinExistence type="predicted"/>
<gene>
    <name evidence="2" type="ORF">CC80DRAFT_414356</name>
</gene>
<dbReference type="Proteomes" id="UP000800035">
    <property type="component" value="Unassembled WGS sequence"/>
</dbReference>